<dbReference type="AlphaFoldDB" id="A0A1H7Y977"/>
<dbReference type="GO" id="GO:0019867">
    <property type="term" value="C:outer membrane"/>
    <property type="evidence" value="ECO:0007669"/>
    <property type="project" value="InterPro"/>
</dbReference>
<evidence type="ECO:0000256" key="2">
    <source>
        <dbReference type="ARBA" id="ARBA00023136"/>
    </source>
</evidence>
<dbReference type="Gene3D" id="3.30.1450.10">
    <property type="match status" value="1"/>
</dbReference>
<name>A0A1H7Y977_9RHOB</name>
<dbReference type="InterPro" id="IPR007450">
    <property type="entry name" value="BamE_dom"/>
</dbReference>
<keyword evidence="5" id="KW-1185">Reference proteome</keyword>
<sequence length="158" mass="16646">MTDNSTGSWRGSLRGTALGLGVVLAVACTPIVRNTGYVPTETDLAAITVGADTRETITAAVGPPTTTGVLGDQAWFYVQSRFETRGAAAAVEVDRQVVAISFSAAGTVSNVERFTLEDGRIVTLSRRVTTDNSRDNTFLRQLLGSVGRVNAQDVLGEP</sequence>
<dbReference type="Proteomes" id="UP000199585">
    <property type="component" value="Unassembled WGS sequence"/>
</dbReference>
<feature type="domain" description="Outer membrane protein assembly factor BamE" evidence="3">
    <location>
        <begin position="36"/>
        <end position="111"/>
    </location>
</feature>
<dbReference type="OrthoDB" id="7203955at2"/>
<organism evidence="4 5">
    <name type="scientific">Loktanella fryxellensis</name>
    <dbReference type="NCBI Taxonomy" id="245187"/>
    <lineage>
        <taxon>Bacteria</taxon>
        <taxon>Pseudomonadati</taxon>
        <taxon>Pseudomonadota</taxon>
        <taxon>Alphaproteobacteria</taxon>
        <taxon>Rhodobacterales</taxon>
        <taxon>Roseobacteraceae</taxon>
        <taxon>Loktanella</taxon>
    </lineage>
</organism>
<dbReference type="EMBL" id="FOCI01000001">
    <property type="protein sequence ID" value="SEM42505.1"/>
    <property type="molecule type" value="Genomic_DNA"/>
</dbReference>
<protein>
    <submittedName>
        <fullName evidence="4">Beta-barrel assembly machine subunit BamE</fullName>
    </submittedName>
</protein>
<evidence type="ECO:0000256" key="1">
    <source>
        <dbReference type="ARBA" id="ARBA00022729"/>
    </source>
</evidence>
<keyword evidence="2" id="KW-0472">Membrane</keyword>
<gene>
    <name evidence="4" type="ORF">SAMN04488003_10158</name>
</gene>
<reference evidence="4 5" key="1">
    <citation type="submission" date="2016-10" db="EMBL/GenBank/DDBJ databases">
        <authorList>
            <person name="de Groot N.N."/>
        </authorList>
    </citation>
    <scope>NUCLEOTIDE SEQUENCE [LARGE SCALE GENOMIC DNA]</scope>
    <source>
        <strain evidence="4 5">DSM 16213</strain>
    </source>
</reference>
<dbReference type="STRING" id="245187.SAMN04488003_10158"/>
<evidence type="ECO:0000313" key="5">
    <source>
        <dbReference type="Proteomes" id="UP000199585"/>
    </source>
</evidence>
<dbReference type="InterPro" id="IPR037873">
    <property type="entry name" value="BamE-like"/>
</dbReference>
<proteinExistence type="predicted"/>
<accession>A0A1H7Y977</accession>
<dbReference type="RefSeq" id="WP_089897502.1">
    <property type="nucleotide sequence ID" value="NZ_FOCI01000001.1"/>
</dbReference>
<keyword evidence="1" id="KW-0732">Signal</keyword>
<evidence type="ECO:0000313" key="4">
    <source>
        <dbReference type="EMBL" id="SEM42505.1"/>
    </source>
</evidence>
<dbReference type="Pfam" id="PF04355">
    <property type="entry name" value="BamE"/>
    <property type="match status" value="1"/>
</dbReference>
<evidence type="ECO:0000259" key="3">
    <source>
        <dbReference type="Pfam" id="PF04355"/>
    </source>
</evidence>